<accession>A0A5D2K284</accession>
<gene>
    <name evidence="2" type="ORF">ES332_D07G039000v1</name>
</gene>
<protein>
    <submittedName>
        <fullName evidence="2">Uncharacterized protein</fullName>
    </submittedName>
</protein>
<keyword evidence="1" id="KW-0812">Transmembrane</keyword>
<evidence type="ECO:0000313" key="2">
    <source>
        <dbReference type="EMBL" id="TYH61261.1"/>
    </source>
</evidence>
<organism evidence="2 3">
    <name type="scientific">Gossypium tomentosum</name>
    <name type="common">Hawaiian cotton</name>
    <name type="synonym">Gossypium sandvicense</name>
    <dbReference type="NCBI Taxonomy" id="34277"/>
    <lineage>
        <taxon>Eukaryota</taxon>
        <taxon>Viridiplantae</taxon>
        <taxon>Streptophyta</taxon>
        <taxon>Embryophyta</taxon>
        <taxon>Tracheophyta</taxon>
        <taxon>Spermatophyta</taxon>
        <taxon>Magnoliopsida</taxon>
        <taxon>eudicotyledons</taxon>
        <taxon>Gunneridae</taxon>
        <taxon>Pentapetalae</taxon>
        <taxon>rosids</taxon>
        <taxon>malvids</taxon>
        <taxon>Malvales</taxon>
        <taxon>Malvaceae</taxon>
        <taxon>Malvoideae</taxon>
        <taxon>Gossypium</taxon>
    </lineage>
</organism>
<reference evidence="2 3" key="1">
    <citation type="submission" date="2019-07" db="EMBL/GenBank/DDBJ databases">
        <title>WGS assembly of Gossypium tomentosum.</title>
        <authorList>
            <person name="Chen Z.J."/>
            <person name="Sreedasyam A."/>
            <person name="Ando A."/>
            <person name="Song Q."/>
            <person name="De L."/>
            <person name="Hulse-Kemp A."/>
            <person name="Ding M."/>
            <person name="Ye W."/>
            <person name="Kirkbride R."/>
            <person name="Jenkins J."/>
            <person name="Plott C."/>
            <person name="Lovell J."/>
            <person name="Lin Y.-M."/>
            <person name="Vaughn R."/>
            <person name="Liu B."/>
            <person name="Li W."/>
            <person name="Simpson S."/>
            <person name="Scheffler B."/>
            <person name="Saski C."/>
            <person name="Grover C."/>
            <person name="Hu G."/>
            <person name="Conover J."/>
            <person name="Carlson J."/>
            <person name="Shu S."/>
            <person name="Boston L."/>
            <person name="Williams M."/>
            <person name="Peterson D."/>
            <person name="Mcgee K."/>
            <person name="Jones D."/>
            <person name="Wendel J."/>
            <person name="Stelly D."/>
            <person name="Grimwood J."/>
            <person name="Schmutz J."/>
        </authorList>
    </citation>
    <scope>NUCLEOTIDE SEQUENCE [LARGE SCALE GENOMIC DNA]</scope>
    <source>
        <strain evidence="2">7179.01</strain>
    </source>
</reference>
<proteinExistence type="predicted"/>
<name>A0A5D2K284_GOSTO</name>
<feature type="transmembrane region" description="Helical" evidence="1">
    <location>
        <begin position="49"/>
        <end position="69"/>
    </location>
</feature>
<evidence type="ECO:0000313" key="3">
    <source>
        <dbReference type="Proteomes" id="UP000322667"/>
    </source>
</evidence>
<keyword evidence="1" id="KW-1133">Transmembrane helix</keyword>
<keyword evidence="1" id="KW-0472">Membrane</keyword>
<evidence type="ECO:0000256" key="1">
    <source>
        <dbReference type="SAM" id="Phobius"/>
    </source>
</evidence>
<dbReference type="AlphaFoldDB" id="A0A5D2K284"/>
<dbReference type="EMBL" id="CM017629">
    <property type="protein sequence ID" value="TYH61261.1"/>
    <property type="molecule type" value="Genomic_DNA"/>
</dbReference>
<feature type="transmembrane region" description="Helical" evidence="1">
    <location>
        <begin position="12"/>
        <end position="29"/>
    </location>
</feature>
<keyword evidence="3" id="KW-1185">Reference proteome</keyword>
<sequence length="125" mass="14739">QVSKEETTRTWIYDDPLACLNCFACFIIIESFPKLYRLNYQASNWFNSPYLIFALLTTLTPIISLHANVQYIFSTIHTHTHTNTCMYVYIFTHIDNEFLTPHSGLRDCYTCVFFGIYFKNMCALY</sequence>
<feature type="non-terminal residue" evidence="2">
    <location>
        <position position="1"/>
    </location>
</feature>
<dbReference type="Proteomes" id="UP000322667">
    <property type="component" value="Chromosome D07"/>
</dbReference>